<dbReference type="AlphaFoldDB" id="A0A9X2RSL3"/>
<name>A0A9X2RSL3_9ACTN</name>
<gene>
    <name evidence="2" type="ORF">NQU55_31810</name>
</gene>
<evidence type="ECO:0000313" key="2">
    <source>
        <dbReference type="EMBL" id="MCQ8774315.1"/>
    </source>
</evidence>
<dbReference type="InterPro" id="IPR038231">
    <property type="entry name" value="MepB-like_sf"/>
</dbReference>
<evidence type="ECO:0000256" key="1">
    <source>
        <dbReference type="SAM" id="MobiDB-lite"/>
    </source>
</evidence>
<keyword evidence="3" id="KW-1185">Reference proteome</keyword>
<dbReference type="Pfam" id="PF08877">
    <property type="entry name" value="MepB-like"/>
    <property type="match status" value="1"/>
</dbReference>
<reference evidence="2" key="1">
    <citation type="submission" date="2022-06" db="EMBL/GenBank/DDBJ databases">
        <title>WGS of actinobacteria.</title>
        <authorList>
            <person name="Thawai C."/>
        </authorList>
    </citation>
    <scope>NUCLEOTIDE SEQUENCE</scope>
    <source>
        <strain evidence="2">AA8</strain>
    </source>
</reference>
<organism evidence="2 3">
    <name type="scientific">Streptomyces telluris</name>
    <dbReference type="NCBI Taxonomy" id="2720021"/>
    <lineage>
        <taxon>Bacteria</taxon>
        <taxon>Bacillati</taxon>
        <taxon>Actinomycetota</taxon>
        <taxon>Actinomycetes</taxon>
        <taxon>Kitasatosporales</taxon>
        <taxon>Streptomycetaceae</taxon>
        <taxon>Streptomyces</taxon>
    </lineage>
</organism>
<dbReference type="Proteomes" id="UP001142374">
    <property type="component" value="Unassembled WGS sequence"/>
</dbReference>
<comment type="caution">
    <text evidence="2">The sequence shown here is derived from an EMBL/GenBank/DDBJ whole genome shotgun (WGS) entry which is preliminary data.</text>
</comment>
<dbReference type="RefSeq" id="WP_256791615.1">
    <property type="nucleotide sequence ID" value="NZ_JANIID010000041.1"/>
</dbReference>
<feature type="region of interest" description="Disordered" evidence="1">
    <location>
        <begin position="188"/>
        <end position="210"/>
    </location>
</feature>
<proteinExistence type="predicted"/>
<protein>
    <submittedName>
        <fullName evidence="2">MepB family protein</fullName>
    </submittedName>
</protein>
<dbReference type="InterPro" id="IPR011235">
    <property type="entry name" value="MepB-like"/>
</dbReference>
<sequence length="210" mass="23338">MEREVPSGGFGGREDELWGPGLPDDLLRAKALVYGPGGFTCSRPVLEAESAEYGACGFALDGFSVRFRVAKTTPTKVGQFVTVWKRSASGPIQPFDAEDPVDLFVISTREGERFGQFVFSRDVLRERGILSTNGSGGKRAFRVYPPWVTTTNRQARSTQTWQVEHFLQLPEGEPVDLPRAHALYHPRPAESVRRRTAQGSLLDHKMGRCE</sequence>
<dbReference type="Gene3D" id="3.40.1350.140">
    <property type="entry name" value="MepB-like"/>
    <property type="match status" value="1"/>
</dbReference>
<accession>A0A9X2RSL3</accession>
<dbReference type="EMBL" id="JANIID010000041">
    <property type="protein sequence ID" value="MCQ8774315.1"/>
    <property type="molecule type" value="Genomic_DNA"/>
</dbReference>
<evidence type="ECO:0000313" key="3">
    <source>
        <dbReference type="Proteomes" id="UP001142374"/>
    </source>
</evidence>